<dbReference type="AlphaFoldDB" id="A0A9P7EAD6"/>
<dbReference type="EMBL" id="JABBWG010000017">
    <property type="protein sequence ID" value="KAG1815986.1"/>
    <property type="molecule type" value="Genomic_DNA"/>
</dbReference>
<gene>
    <name evidence="1" type="ORF">BJ212DRAFT_1481051</name>
</gene>
<keyword evidence="2" id="KW-1185">Reference proteome</keyword>
<comment type="caution">
    <text evidence="1">The sequence shown here is derived from an EMBL/GenBank/DDBJ whole genome shotgun (WGS) entry which is preliminary data.</text>
</comment>
<accession>A0A9P7EAD6</accession>
<sequence length="57" mass="6346">MRRVYYVQFHDYDAGIPINDDQCLAEASLMNTPSVIDFSNATKDDLKAKGGEVTSFS</sequence>
<evidence type="ECO:0000313" key="1">
    <source>
        <dbReference type="EMBL" id="KAG1815986.1"/>
    </source>
</evidence>
<evidence type="ECO:0000313" key="2">
    <source>
        <dbReference type="Proteomes" id="UP000807769"/>
    </source>
</evidence>
<protein>
    <submittedName>
        <fullName evidence="1">Uncharacterized protein</fullName>
    </submittedName>
</protein>
<organism evidence="1 2">
    <name type="scientific">Suillus subaureus</name>
    <dbReference type="NCBI Taxonomy" id="48587"/>
    <lineage>
        <taxon>Eukaryota</taxon>
        <taxon>Fungi</taxon>
        <taxon>Dikarya</taxon>
        <taxon>Basidiomycota</taxon>
        <taxon>Agaricomycotina</taxon>
        <taxon>Agaricomycetes</taxon>
        <taxon>Agaricomycetidae</taxon>
        <taxon>Boletales</taxon>
        <taxon>Suillineae</taxon>
        <taxon>Suillaceae</taxon>
        <taxon>Suillus</taxon>
    </lineage>
</organism>
<dbReference type="GeneID" id="64634216"/>
<dbReference type="Proteomes" id="UP000807769">
    <property type="component" value="Unassembled WGS sequence"/>
</dbReference>
<name>A0A9P7EAD6_9AGAM</name>
<dbReference type="RefSeq" id="XP_041192792.1">
    <property type="nucleotide sequence ID" value="XM_041340200.1"/>
</dbReference>
<proteinExistence type="predicted"/>
<reference evidence="1" key="1">
    <citation type="journal article" date="2020" name="New Phytol.">
        <title>Comparative genomics reveals dynamic genome evolution in host specialist ectomycorrhizal fungi.</title>
        <authorList>
            <person name="Lofgren L.A."/>
            <person name="Nguyen N.H."/>
            <person name="Vilgalys R."/>
            <person name="Ruytinx J."/>
            <person name="Liao H.L."/>
            <person name="Branco S."/>
            <person name="Kuo A."/>
            <person name="LaButti K."/>
            <person name="Lipzen A."/>
            <person name="Andreopoulos W."/>
            <person name="Pangilinan J."/>
            <person name="Riley R."/>
            <person name="Hundley H."/>
            <person name="Na H."/>
            <person name="Barry K."/>
            <person name="Grigoriev I.V."/>
            <person name="Stajich J.E."/>
            <person name="Kennedy P.G."/>
        </authorList>
    </citation>
    <scope>NUCLEOTIDE SEQUENCE</scope>
    <source>
        <strain evidence="1">MN1</strain>
    </source>
</reference>